<dbReference type="FunFam" id="2.30.22.10:FF:000002">
    <property type="entry name" value="GrpE protein homolog"/>
    <property type="match status" value="1"/>
</dbReference>
<evidence type="ECO:0000256" key="3">
    <source>
        <dbReference type="ARBA" id="ARBA00023186"/>
    </source>
</evidence>
<dbReference type="CDD" id="cd00446">
    <property type="entry name" value="GrpE"/>
    <property type="match status" value="1"/>
</dbReference>
<dbReference type="Proteomes" id="UP000708208">
    <property type="component" value="Unassembled WGS sequence"/>
</dbReference>
<proteinExistence type="inferred from homology"/>
<keyword evidence="3" id="KW-0143">Chaperone</keyword>
<dbReference type="GO" id="GO:0001405">
    <property type="term" value="C:PAM complex, Tim23 associated import motor"/>
    <property type="evidence" value="ECO:0007669"/>
    <property type="project" value="TreeGrafter"/>
</dbReference>
<dbReference type="GO" id="GO:0000774">
    <property type="term" value="F:adenyl-nucleotide exchange factor activity"/>
    <property type="evidence" value="ECO:0007669"/>
    <property type="project" value="InterPro"/>
</dbReference>
<dbReference type="GO" id="GO:0051082">
    <property type="term" value="F:unfolded protein binding"/>
    <property type="evidence" value="ECO:0007669"/>
    <property type="project" value="TreeGrafter"/>
</dbReference>
<name>A0A8J2LM81_9HEXA</name>
<dbReference type="GO" id="GO:0042803">
    <property type="term" value="F:protein homodimerization activity"/>
    <property type="evidence" value="ECO:0007669"/>
    <property type="project" value="InterPro"/>
</dbReference>
<dbReference type="PANTHER" id="PTHR21237:SF23">
    <property type="entry name" value="GRPE PROTEIN HOMOLOG, MITOCHONDRIAL"/>
    <property type="match status" value="1"/>
</dbReference>
<evidence type="ECO:0000256" key="1">
    <source>
        <dbReference type="ARBA" id="ARBA00004305"/>
    </source>
</evidence>
<comment type="similarity">
    <text evidence="2">Belongs to the GrpE family.</text>
</comment>
<evidence type="ECO:0000313" key="5">
    <source>
        <dbReference type="EMBL" id="CAG7832717.1"/>
    </source>
</evidence>
<dbReference type="EMBL" id="CAJVCH010566573">
    <property type="protein sequence ID" value="CAG7832717.1"/>
    <property type="molecule type" value="Genomic_DNA"/>
</dbReference>
<dbReference type="InterPro" id="IPR000740">
    <property type="entry name" value="GrpE"/>
</dbReference>
<dbReference type="Pfam" id="PF01025">
    <property type="entry name" value="GrpE"/>
    <property type="match status" value="1"/>
</dbReference>
<dbReference type="HAMAP" id="MF_01151">
    <property type="entry name" value="GrpE"/>
    <property type="match status" value="1"/>
</dbReference>
<dbReference type="AlphaFoldDB" id="A0A8J2LM81"/>
<keyword evidence="6" id="KW-1185">Reference proteome</keyword>
<dbReference type="OrthoDB" id="201635at2759"/>
<evidence type="ECO:0008006" key="7">
    <source>
        <dbReference type="Google" id="ProtNLM"/>
    </source>
</evidence>
<organism evidence="5 6">
    <name type="scientific">Allacma fusca</name>
    <dbReference type="NCBI Taxonomy" id="39272"/>
    <lineage>
        <taxon>Eukaryota</taxon>
        <taxon>Metazoa</taxon>
        <taxon>Ecdysozoa</taxon>
        <taxon>Arthropoda</taxon>
        <taxon>Hexapoda</taxon>
        <taxon>Collembola</taxon>
        <taxon>Symphypleona</taxon>
        <taxon>Sminthuridae</taxon>
        <taxon>Allacma</taxon>
    </lineage>
</organism>
<dbReference type="GO" id="GO:0006457">
    <property type="term" value="P:protein folding"/>
    <property type="evidence" value="ECO:0007669"/>
    <property type="project" value="InterPro"/>
</dbReference>
<accession>A0A8J2LM81</accession>
<evidence type="ECO:0000256" key="4">
    <source>
        <dbReference type="SAM" id="MobiDB-lite"/>
    </source>
</evidence>
<comment type="subcellular location">
    <subcellularLocation>
        <location evidence="1">Mitochondrion matrix</location>
    </subcellularLocation>
</comment>
<feature type="region of interest" description="Disordered" evidence="4">
    <location>
        <begin position="65"/>
        <end position="96"/>
    </location>
</feature>
<dbReference type="PROSITE" id="PS01071">
    <property type="entry name" value="GRPE"/>
    <property type="match status" value="1"/>
</dbReference>
<reference evidence="5" key="1">
    <citation type="submission" date="2021-06" db="EMBL/GenBank/DDBJ databases">
        <authorList>
            <person name="Hodson N. C."/>
            <person name="Mongue J. A."/>
            <person name="Jaron S. K."/>
        </authorList>
    </citation>
    <scope>NUCLEOTIDE SEQUENCE</scope>
</reference>
<evidence type="ECO:0000256" key="2">
    <source>
        <dbReference type="ARBA" id="ARBA00009054"/>
    </source>
</evidence>
<evidence type="ECO:0000313" key="6">
    <source>
        <dbReference type="Proteomes" id="UP000708208"/>
    </source>
</evidence>
<gene>
    <name evidence="5" type="ORF">AFUS01_LOCUS42388</name>
</gene>
<sequence>MNQLRLGLSQMMTRSLPLSTQLNLLCNSGRIVPACGHASINLNRSLVSNGSNNFSTWKTWFVEASPTPNSNSSGGNKPDESKPQEGETETESQLRAELSKAVSEVATLRAKSAEFEDKYMRALAEMENLRTRMTKQINDAKLFATQGFCKDLADIEDILQLAISSVPKDQTQSNKHLKELYEGLVMTEARLLQVFKNHGLSQINPLDDKFNPNEHEAVVQTEQPGKKSGTVIFVSKVGYKLHDRVIRPAVVGVAK</sequence>
<comment type="caution">
    <text evidence="5">The sequence shown here is derived from an EMBL/GenBank/DDBJ whole genome shotgun (WGS) entry which is preliminary data.</text>
</comment>
<protein>
    <recommendedName>
        <fullName evidence="7">GrpE protein homolog</fullName>
    </recommendedName>
</protein>
<dbReference type="GO" id="GO:0051087">
    <property type="term" value="F:protein-folding chaperone binding"/>
    <property type="evidence" value="ECO:0007669"/>
    <property type="project" value="InterPro"/>
</dbReference>
<dbReference type="GO" id="GO:0030150">
    <property type="term" value="P:protein import into mitochondrial matrix"/>
    <property type="evidence" value="ECO:0007669"/>
    <property type="project" value="TreeGrafter"/>
</dbReference>
<dbReference type="PANTHER" id="PTHR21237">
    <property type="entry name" value="GRPE PROTEIN"/>
    <property type="match status" value="1"/>
</dbReference>